<dbReference type="AlphaFoldDB" id="A0A146F222"/>
<gene>
    <name evidence="1" type="ORF">RIB2604_00700130</name>
</gene>
<accession>A0A146F222</accession>
<proteinExistence type="predicted"/>
<dbReference type="VEuPathDB" id="FungiDB:ASPFODRAFT_65625"/>
<reference evidence="1 2" key="1">
    <citation type="journal article" date="2016" name="DNA Res.">
        <title>Genome sequence of Aspergillus luchuensis NBRC 4314.</title>
        <authorList>
            <person name="Yamada O."/>
            <person name="Machida M."/>
            <person name="Hosoyama A."/>
            <person name="Goto M."/>
            <person name="Takahashi T."/>
            <person name="Futagami T."/>
            <person name="Yamagata Y."/>
            <person name="Takeuchi M."/>
            <person name="Kobayashi T."/>
            <person name="Koike H."/>
            <person name="Abe K."/>
            <person name="Asai K."/>
            <person name="Arita M."/>
            <person name="Fujita N."/>
            <person name="Fukuda K."/>
            <person name="Higa K."/>
            <person name="Horikawa H."/>
            <person name="Ishikawa T."/>
            <person name="Jinno K."/>
            <person name="Kato Y."/>
            <person name="Kirimura K."/>
            <person name="Mizutani O."/>
            <person name="Nakasone K."/>
            <person name="Sano M."/>
            <person name="Shiraishi Y."/>
            <person name="Tsukahara M."/>
            <person name="Gomi K."/>
        </authorList>
    </citation>
    <scope>NUCLEOTIDE SEQUENCE [LARGE SCALE GENOMIC DNA]</scope>
    <source>
        <strain evidence="1 2">RIB 2604</strain>
    </source>
</reference>
<reference evidence="2" key="2">
    <citation type="submission" date="2016-02" db="EMBL/GenBank/DDBJ databases">
        <title>Genome sequencing of Aspergillus luchuensis NBRC 4314.</title>
        <authorList>
            <person name="Yamada O."/>
        </authorList>
    </citation>
    <scope>NUCLEOTIDE SEQUENCE [LARGE SCALE GENOMIC DNA]</scope>
    <source>
        <strain evidence="2">RIB 2604</strain>
    </source>
</reference>
<evidence type="ECO:0000313" key="2">
    <source>
        <dbReference type="Proteomes" id="UP000075230"/>
    </source>
</evidence>
<sequence>MKRGKCKDLHVNSRIPKFSGIRGLEMGALYRKWRLRWSLKFAVLPNLHSMMLNIESMWSPQCARLHDRPEIYSAAPKVYNAHLFRAPPWFMALVGRRMKLSAARSGTYYAGWPVGDSTWKTTDTVFQRETGISRYRLFQADGLIYKYQLDFDVTERQGEHASTYVFFDSEGDEYYKLVFVTGTHTLNFNSGDPYIQQVKVIED</sequence>
<dbReference type="Proteomes" id="UP000075230">
    <property type="component" value="Unassembled WGS sequence"/>
</dbReference>
<dbReference type="EMBL" id="BCWF01000007">
    <property type="protein sequence ID" value="GAT20334.1"/>
    <property type="molecule type" value="Genomic_DNA"/>
</dbReference>
<organism evidence="1 2">
    <name type="scientific">Aspergillus kawachii</name>
    <name type="common">White koji mold</name>
    <name type="synonym">Aspergillus awamori var. kawachi</name>
    <dbReference type="NCBI Taxonomy" id="1069201"/>
    <lineage>
        <taxon>Eukaryota</taxon>
        <taxon>Fungi</taxon>
        <taxon>Dikarya</taxon>
        <taxon>Ascomycota</taxon>
        <taxon>Pezizomycotina</taxon>
        <taxon>Eurotiomycetes</taxon>
        <taxon>Eurotiomycetidae</taxon>
        <taxon>Eurotiales</taxon>
        <taxon>Aspergillaceae</taxon>
        <taxon>Aspergillus</taxon>
        <taxon>Aspergillus subgen. Circumdati</taxon>
    </lineage>
</organism>
<comment type="caution">
    <text evidence="1">The sequence shown here is derived from an EMBL/GenBank/DDBJ whole genome shotgun (WGS) entry which is preliminary data.</text>
</comment>
<name>A0A146F222_ASPKA</name>
<evidence type="ECO:0000313" key="1">
    <source>
        <dbReference type="EMBL" id="GAT20334.1"/>
    </source>
</evidence>
<protein>
    <submittedName>
        <fullName evidence="1">Similar to An01g15030</fullName>
    </submittedName>
</protein>